<dbReference type="PANTHER" id="PTHR12461">
    <property type="entry name" value="HYPOXIA-INDUCIBLE FACTOR 1 ALPHA INHIBITOR-RELATED"/>
    <property type="match status" value="1"/>
</dbReference>
<dbReference type="RefSeq" id="XP_014157134.1">
    <property type="nucleotide sequence ID" value="XM_014301659.1"/>
</dbReference>
<dbReference type="eggNOG" id="KOG2132">
    <property type="taxonomic scope" value="Eukaryota"/>
</dbReference>
<evidence type="ECO:0000259" key="1">
    <source>
        <dbReference type="PROSITE" id="PS51184"/>
    </source>
</evidence>
<dbReference type="AlphaFoldDB" id="A0A0L0G271"/>
<dbReference type="GeneID" id="25905014"/>
<keyword evidence="3" id="KW-1185">Reference proteome</keyword>
<protein>
    <recommendedName>
        <fullName evidence="1">JmjC domain-containing protein</fullName>
    </recommendedName>
</protein>
<dbReference type="OrthoDB" id="203924at2759"/>
<feature type="domain" description="JmjC" evidence="1">
    <location>
        <begin position="145"/>
        <end position="307"/>
    </location>
</feature>
<dbReference type="InterPro" id="IPR014710">
    <property type="entry name" value="RmlC-like_jellyroll"/>
</dbReference>
<dbReference type="InterPro" id="IPR041667">
    <property type="entry name" value="Cupin_8"/>
</dbReference>
<evidence type="ECO:0000313" key="3">
    <source>
        <dbReference type="Proteomes" id="UP000054560"/>
    </source>
</evidence>
<dbReference type="Pfam" id="PF13621">
    <property type="entry name" value="Cupin_8"/>
    <property type="match status" value="1"/>
</dbReference>
<dbReference type="PANTHER" id="PTHR12461:SF105">
    <property type="entry name" value="HYPOXIA-INDUCIBLE FACTOR 1-ALPHA INHIBITOR"/>
    <property type="match status" value="1"/>
</dbReference>
<gene>
    <name evidence="2" type="ORF">SARC_04510</name>
</gene>
<organism evidence="2 3">
    <name type="scientific">Sphaeroforma arctica JP610</name>
    <dbReference type="NCBI Taxonomy" id="667725"/>
    <lineage>
        <taxon>Eukaryota</taxon>
        <taxon>Ichthyosporea</taxon>
        <taxon>Ichthyophonida</taxon>
        <taxon>Sphaeroforma</taxon>
    </lineage>
</organism>
<dbReference type="Proteomes" id="UP000054560">
    <property type="component" value="Unassembled WGS sequence"/>
</dbReference>
<evidence type="ECO:0000313" key="2">
    <source>
        <dbReference type="EMBL" id="KNC83232.1"/>
    </source>
</evidence>
<dbReference type="InterPro" id="IPR003347">
    <property type="entry name" value="JmjC_dom"/>
</dbReference>
<reference evidence="2 3" key="1">
    <citation type="submission" date="2011-02" db="EMBL/GenBank/DDBJ databases">
        <title>The Genome Sequence of Sphaeroforma arctica JP610.</title>
        <authorList>
            <consortium name="The Broad Institute Genome Sequencing Platform"/>
            <person name="Russ C."/>
            <person name="Cuomo C."/>
            <person name="Young S.K."/>
            <person name="Zeng Q."/>
            <person name="Gargeya S."/>
            <person name="Alvarado L."/>
            <person name="Berlin A."/>
            <person name="Chapman S.B."/>
            <person name="Chen Z."/>
            <person name="Freedman E."/>
            <person name="Gellesch M."/>
            <person name="Goldberg J."/>
            <person name="Griggs A."/>
            <person name="Gujja S."/>
            <person name="Heilman E."/>
            <person name="Heiman D."/>
            <person name="Howarth C."/>
            <person name="Mehta T."/>
            <person name="Neiman D."/>
            <person name="Pearson M."/>
            <person name="Roberts A."/>
            <person name="Saif S."/>
            <person name="Shea T."/>
            <person name="Shenoy N."/>
            <person name="Sisk P."/>
            <person name="Stolte C."/>
            <person name="Sykes S."/>
            <person name="White J."/>
            <person name="Yandava C."/>
            <person name="Burger G."/>
            <person name="Gray M.W."/>
            <person name="Holland P.W.H."/>
            <person name="King N."/>
            <person name="Lang F.B.F."/>
            <person name="Roger A.J."/>
            <person name="Ruiz-Trillo I."/>
            <person name="Haas B."/>
            <person name="Nusbaum C."/>
            <person name="Birren B."/>
        </authorList>
    </citation>
    <scope>NUCLEOTIDE SEQUENCE [LARGE SCALE GENOMIC DNA]</scope>
    <source>
        <strain evidence="2 3">JP610</strain>
    </source>
</reference>
<dbReference type="SMART" id="SM00558">
    <property type="entry name" value="JmjC"/>
    <property type="match status" value="1"/>
</dbReference>
<proteinExistence type="predicted"/>
<sequence>MSNYIGRPCTQCAQRASTVYNVCTKLSRNLHAIHTKVRQRKVSTLQSPLPIYPLRLQLNEAKTWCDSGEWELGVLGQRLLRKTDHLTVKTSSSCRTFMYTEAGTRPLLNDTQEFEIKSVETSNFVQRICQNSPMTDRSDSLYFTAPVADIGSLDKLPGWENLIVSDIPPDSTLGETLSAPTMSCWIGEPGVVTQAHYDVANNIFVQLHGQKEITFYHPNQAPNLYVFPDAHPRSRKSQVDFDQPNLLQFPGFASAEKWQTVILNPGDAVYIPSFWFHHVEALTTSVSVNCFSESILKFYAASIFNHKIDKLAAVRTHKNVKRKKELVVDFVAQLIAGLGLRKDFVQQLYHSRYSPLDISAAATKSESFCQRSQKEPVFAGIELNKRVLSQECNDAWNLELAPLYTIFDKIRGPDKQADKDTSYSSGVVEIVASHLVEFWVVRLFGSKNAGPVLRQLSEDEF</sequence>
<dbReference type="PROSITE" id="PS51184">
    <property type="entry name" value="JMJC"/>
    <property type="match status" value="1"/>
</dbReference>
<dbReference type="EMBL" id="KQ241852">
    <property type="protein sequence ID" value="KNC83232.1"/>
    <property type="molecule type" value="Genomic_DNA"/>
</dbReference>
<dbReference type="Gene3D" id="2.60.120.10">
    <property type="entry name" value="Jelly Rolls"/>
    <property type="match status" value="1"/>
</dbReference>
<name>A0A0L0G271_9EUKA</name>
<accession>A0A0L0G271</accession>
<dbReference type="SUPFAM" id="SSF51197">
    <property type="entry name" value="Clavaminate synthase-like"/>
    <property type="match status" value="1"/>
</dbReference>